<protein>
    <submittedName>
        <fullName evidence="1">Uncharacterized protein</fullName>
    </submittedName>
</protein>
<comment type="caution">
    <text evidence="1">The sequence shown here is derived from an EMBL/GenBank/DDBJ whole genome shotgun (WGS) entry which is preliminary data.</text>
</comment>
<organism evidence="1 2">
    <name type="scientific">Jiella pacifica</name>
    <dbReference type="NCBI Taxonomy" id="2696469"/>
    <lineage>
        <taxon>Bacteria</taxon>
        <taxon>Pseudomonadati</taxon>
        <taxon>Pseudomonadota</taxon>
        <taxon>Alphaproteobacteria</taxon>
        <taxon>Hyphomicrobiales</taxon>
        <taxon>Aurantimonadaceae</taxon>
        <taxon>Jiella</taxon>
    </lineage>
</organism>
<dbReference type="RefSeq" id="WP_163462039.1">
    <property type="nucleotide sequence ID" value="NZ_JAAAMG010000004.1"/>
</dbReference>
<name>A0A6N9SY70_9HYPH</name>
<keyword evidence="2" id="KW-1185">Reference proteome</keyword>
<accession>A0A6N9SY70</accession>
<evidence type="ECO:0000313" key="2">
    <source>
        <dbReference type="Proteomes" id="UP000469011"/>
    </source>
</evidence>
<sequence length="207" mass="22889">MSAILEFRTAPGKPVLRGHAFFWSVIRELGAEGGLVSVHAVLQRTNRTERSTVADYFRRLEAAGIIEDSGERETLHKGRDTPLYKLLKTPLATPRVNRDGTPAQQGRGQQHMWNVLRGPESRGGLTADDLALRAATEEIPVSVHSAKAFLKRLNAAGYLAQVKHGLWKLKPAMDTGPLAPLILKTKVVYDQNLREAQSPLEAEEDRP</sequence>
<dbReference type="AlphaFoldDB" id="A0A6N9SY70"/>
<dbReference type="EMBL" id="JAAAMG010000004">
    <property type="protein sequence ID" value="NDW04043.1"/>
    <property type="molecule type" value="Genomic_DNA"/>
</dbReference>
<proteinExistence type="predicted"/>
<dbReference type="Proteomes" id="UP000469011">
    <property type="component" value="Unassembled WGS sequence"/>
</dbReference>
<evidence type="ECO:0000313" key="1">
    <source>
        <dbReference type="EMBL" id="NDW04043.1"/>
    </source>
</evidence>
<reference evidence="1 2" key="1">
    <citation type="submission" date="2020-01" db="EMBL/GenBank/DDBJ databases">
        <title>Jiella pacifica sp. nov.</title>
        <authorList>
            <person name="Xue Z."/>
            <person name="Zhu S."/>
            <person name="Chen J."/>
            <person name="Yang J."/>
        </authorList>
    </citation>
    <scope>NUCLEOTIDE SEQUENCE [LARGE SCALE GENOMIC DNA]</scope>
    <source>
        <strain evidence="1 2">40Bstr34</strain>
    </source>
</reference>
<gene>
    <name evidence="1" type="ORF">GTK09_06330</name>
</gene>